<gene>
    <name evidence="2" type="ORF">GCM10007964_33250</name>
</gene>
<reference evidence="2" key="1">
    <citation type="journal article" date="2014" name="Int. J. Syst. Evol. Microbiol.">
        <title>Complete genome sequence of Corynebacterium casei LMG S-19264T (=DSM 44701T), isolated from a smear-ripened cheese.</title>
        <authorList>
            <consortium name="US DOE Joint Genome Institute (JGI-PGF)"/>
            <person name="Walter F."/>
            <person name="Albersmeier A."/>
            <person name="Kalinowski J."/>
            <person name="Ruckert C."/>
        </authorList>
    </citation>
    <scope>NUCLEOTIDE SEQUENCE</scope>
    <source>
        <strain evidence="2">JCM 13064</strain>
    </source>
</reference>
<accession>A0A917VJQ2</accession>
<feature type="transmembrane region" description="Helical" evidence="1">
    <location>
        <begin position="20"/>
        <end position="43"/>
    </location>
</feature>
<evidence type="ECO:0000256" key="1">
    <source>
        <dbReference type="SAM" id="Phobius"/>
    </source>
</evidence>
<comment type="caution">
    <text evidence="2">The sequence shown here is derived from an EMBL/GenBank/DDBJ whole genome shotgun (WGS) entry which is preliminary data.</text>
</comment>
<dbReference type="AlphaFoldDB" id="A0A917VJQ2"/>
<keyword evidence="3" id="KW-1185">Reference proteome</keyword>
<keyword evidence="1" id="KW-1133">Transmembrane helix</keyword>
<reference evidence="2" key="2">
    <citation type="submission" date="2020-09" db="EMBL/GenBank/DDBJ databases">
        <authorList>
            <person name="Sun Q."/>
            <person name="Ohkuma M."/>
        </authorList>
    </citation>
    <scope>NUCLEOTIDE SEQUENCE</scope>
    <source>
        <strain evidence="2">JCM 13064</strain>
    </source>
</reference>
<sequence>MTPAGPYTVPGWVSPCAEAAVAASAAVVCVATAPMEAVMVSAIPPREKRAKRDRRGFWVVLDRIAPWFFHSRLPG</sequence>
<proteinExistence type="predicted"/>
<keyword evidence="1" id="KW-0472">Membrane</keyword>
<protein>
    <submittedName>
        <fullName evidence="2">Uncharacterized protein</fullName>
    </submittedName>
</protein>
<organism evidence="2 3">
    <name type="scientific">Sphaerisporangium melleum</name>
    <dbReference type="NCBI Taxonomy" id="321316"/>
    <lineage>
        <taxon>Bacteria</taxon>
        <taxon>Bacillati</taxon>
        <taxon>Actinomycetota</taxon>
        <taxon>Actinomycetes</taxon>
        <taxon>Streptosporangiales</taxon>
        <taxon>Streptosporangiaceae</taxon>
        <taxon>Sphaerisporangium</taxon>
    </lineage>
</organism>
<name>A0A917VJQ2_9ACTN</name>
<evidence type="ECO:0000313" key="3">
    <source>
        <dbReference type="Proteomes" id="UP000645217"/>
    </source>
</evidence>
<keyword evidence="1" id="KW-0812">Transmembrane</keyword>
<dbReference type="Proteomes" id="UP000645217">
    <property type="component" value="Unassembled WGS sequence"/>
</dbReference>
<dbReference type="EMBL" id="BMNT01000017">
    <property type="protein sequence ID" value="GGK88092.1"/>
    <property type="molecule type" value="Genomic_DNA"/>
</dbReference>
<evidence type="ECO:0000313" key="2">
    <source>
        <dbReference type="EMBL" id="GGK88092.1"/>
    </source>
</evidence>